<dbReference type="STRING" id="1429083.GCA_001885685_01000"/>
<proteinExistence type="predicted"/>
<keyword evidence="1" id="KW-0732">Signal</keyword>
<feature type="signal peptide" evidence="1">
    <location>
        <begin position="1"/>
        <end position="18"/>
    </location>
</feature>
<dbReference type="Proteomes" id="UP000185766">
    <property type="component" value="Unassembled WGS sequence"/>
</dbReference>
<organism evidence="3 4">
    <name type="scientific">Atopomonas hussainii</name>
    <dbReference type="NCBI Taxonomy" id="1429083"/>
    <lineage>
        <taxon>Bacteria</taxon>
        <taxon>Pseudomonadati</taxon>
        <taxon>Pseudomonadota</taxon>
        <taxon>Gammaproteobacteria</taxon>
        <taxon>Pseudomonadales</taxon>
        <taxon>Pseudomonadaceae</taxon>
        <taxon>Atopomonas</taxon>
    </lineage>
</organism>
<keyword evidence="4" id="KW-1185">Reference proteome</keyword>
<dbReference type="RefSeq" id="WP_074866830.1">
    <property type="nucleotide sequence ID" value="NZ_FOAS01000006.1"/>
</dbReference>
<evidence type="ECO:0000313" key="3">
    <source>
        <dbReference type="EMBL" id="SEK89875.1"/>
    </source>
</evidence>
<evidence type="ECO:0000313" key="4">
    <source>
        <dbReference type="Proteomes" id="UP000185766"/>
    </source>
</evidence>
<protein>
    <recommendedName>
        <fullName evidence="2">DUF3859 domain-containing protein</fullName>
    </recommendedName>
</protein>
<feature type="chain" id="PRO_5010223917" description="DUF3859 domain-containing protein" evidence="1">
    <location>
        <begin position="19"/>
        <end position="151"/>
    </location>
</feature>
<evidence type="ECO:0000256" key="1">
    <source>
        <dbReference type="SAM" id="SignalP"/>
    </source>
</evidence>
<dbReference type="Gene3D" id="2.60.40.2390">
    <property type="match status" value="1"/>
</dbReference>
<dbReference type="InterPro" id="IPR024331">
    <property type="entry name" value="DUF3859"/>
</dbReference>
<accession>A0A1H7KUY9</accession>
<gene>
    <name evidence="3" type="ORF">SAMN05216214_10669</name>
</gene>
<dbReference type="Pfam" id="PF12975">
    <property type="entry name" value="DUF3859"/>
    <property type="match status" value="1"/>
</dbReference>
<name>A0A1H7KUY9_9GAMM</name>
<evidence type="ECO:0000259" key="2">
    <source>
        <dbReference type="Pfam" id="PF12975"/>
    </source>
</evidence>
<sequence length="151" mass="17183">MRQVIWAVGLCLPVLAQAQVSLQGEVEAGLFIHQHTDLKEGERVLLRNDQPIEPTRSIPARLGSKFGVRFSLAGKQQGDQPLTFLYLTPGVIDGQGQRLDRFEVQQALQPHTRHEVMAFEFSEQGEVVPGQWRFLVFQGPRKLLEEHFEVR</sequence>
<dbReference type="EMBL" id="FOAS01000006">
    <property type="protein sequence ID" value="SEK89875.1"/>
    <property type="molecule type" value="Genomic_DNA"/>
</dbReference>
<reference evidence="3 4" key="1">
    <citation type="submission" date="2016-10" db="EMBL/GenBank/DDBJ databases">
        <authorList>
            <person name="de Groot N.N."/>
        </authorList>
    </citation>
    <scope>NUCLEOTIDE SEQUENCE [LARGE SCALE GENOMIC DNA]</scope>
    <source>
        <strain evidence="3 4">JCM 19513</strain>
    </source>
</reference>
<feature type="domain" description="DUF3859" evidence="2">
    <location>
        <begin position="22"/>
        <end position="150"/>
    </location>
</feature>
<dbReference type="AlphaFoldDB" id="A0A1H7KUY9"/>